<evidence type="ECO:0000256" key="3">
    <source>
        <dbReference type="ARBA" id="ARBA00022548"/>
    </source>
</evidence>
<proteinExistence type="inferred from homology"/>
<keyword evidence="5" id="KW-0274">FAD</keyword>
<evidence type="ECO:0000256" key="5">
    <source>
        <dbReference type="ARBA" id="ARBA00022827"/>
    </source>
</evidence>
<gene>
    <name evidence="18" type="ORF">GCM10022286_01340</name>
</gene>
<reference evidence="18" key="2">
    <citation type="submission" date="2023-12" db="EMBL/GenBank/DDBJ databases">
        <authorList>
            <person name="Sun Q."/>
            <person name="Inoue M."/>
        </authorList>
    </citation>
    <scope>NUCLEOTIDE SEQUENCE</scope>
    <source>
        <strain evidence="18">JCM 17590</strain>
    </source>
</reference>
<evidence type="ECO:0000256" key="6">
    <source>
        <dbReference type="ARBA" id="ARBA00023002"/>
    </source>
</evidence>
<evidence type="ECO:0000256" key="10">
    <source>
        <dbReference type="ARBA" id="ARBA00023235"/>
    </source>
</evidence>
<dbReference type="InterPro" id="IPR001763">
    <property type="entry name" value="Rhodanese-like_dom"/>
</dbReference>
<comment type="similarity">
    <text evidence="2">Belongs to the GMC oxidoreductase family.</text>
</comment>
<keyword evidence="8" id="KW-1207">Sterol metabolism</keyword>
<dbReference type="PROSITE" id="PS50206">
    <property type="entry name" value="RHODANESE_3"/>
    <property type="match status" value="1"/>
</dbReference>
<dbReference type="EC" id="5.3.3.1" evidence="11"/>
<keyword evidence="19" id="KW-1185">Reference proteome</keyword>
<keyword evidence="6" id="KW-0560">Oxidoreductase</keyword>
<reference evidence="18" key="1">
    <citation type="journal article" date="2014" name="Int. J. Syst. Evol. Microbiol.">
        <title>Complete genome of a new Firmicutes species belonging to the dominant human colonic microbiota ('Ruminococcus bicirculans') reveals two chromosomes and a selective capacity to utilize plant glucans.</title>
        <authorList>
            <consortium name="NISC Comparative Sequencing Program"/>
            <person name="Wegmann U."/>
            <person name="Louis P."/>
            <person name="Goesmann A."/>
            <person name="Henrissat B."/>
            <person name="Duncan S.H."/>
            <person name="Flint H.J."/>
        </authorList>
    </citation>
    <scope>NUCLEOTIDE SEQUENCE</scope>
    <source>
        <strain evidence="18">JCM 17590</strain>
    </source>
</reference>
<dbReference type="Proteomes" id="UP001415169">
    <property type="component" value="Unassembled WGS sequence"/>
</dbReference>
<dbReference type="InterPro" id="IPR036188">
    <property type="entry name" value="FAD/NAD-bd_sf"/>
</dbReference>
<comment type="cofactor">
    <cofactor evidence="1">
        <name>FAD</name>
        <dbReference type="ChEBI" id="CHEBI:57692"/>
    </cofactor>
</comment>
<keyword evidence="7" id="KW-0443">Lipid metabolism</keyword>
<comment type="pathway">
    <text evidence="12">Steroid metabolism; cholesterol degradation.</text>
</comment>
<evidence type="ECO:0000256" key="16">
    <source>
        <dbReference type="SAM" id="MobiDB-lite"/>
    </source>
</evidence>
<dbReference type="RefSeq" id="WP_344789812.1">
    <property type="nucleotide sequence ID" value="NZ_BAABBV010000001.1"/>
</dbReference>
<dbReference type="EC" id="1.1.3.6" evidence="13"/>
<evidence type="ECO:0000256" key="2">
    <source>
        <dbReference type="ARBA" id="ARBA00010790"/>
    </source>
</evidence>
<evidence type="ECO:0000256" key="14">
    <source>
        <dbReference type="ARBA" id="ARBA00049744"/>
    </source>
</evidence>
<keyword evidence="10" id="KW-0413">Isomerase</keyword>
<evidence type="ECO:0000313" key="19">
    <source>
        <dbReference type="Proteomes" id="UP001415169"/>
    </source>
</evidence>
<evidence type="ECO:0000256" key="7">
    <source>
        <dbReference type="ARBA" id="ARBA00023098"/>
    </source>
</evidence>
<name>A0ABP7ZD98_9MICO</name>
<evidence type="ECO:0000256" key="1">
    <source>
        <dbReference type="ARBA" id="ARBA00001974"/>
    </source>
</evidence>
<dbReference type="Pfam" id="PF05199">
    <property type="entry name" value="GMC_oxred_C"/>
    <property type="match status" value="1"/>
</dbReference>
<dbReference type="Gene3D" id="3.50.50.60">
    <property type="entry name" value="FAD/NAD(P)-binding domain"/>
    <property type="match status" value="3"/>
</dbReference>
<dbReference type="InterPro" id="IPR007867">
    <property type="entry name" value="GMC_OxRtase_C"/>
</dbReference>
<evidence type="ECO:0000256" key="4">
    <source>
        <dbReference type="ARBA" id="ARBA00022630"/>
    </source>
</evidence>
<keyword evidence="9" id="KW-0753">Steroid metabolism</keyword>
<dbReference type="SUPFAM" id="SSF51905">
    <property type="entry name" value="FAD/NAD(P)-binding domain"/>
    <property type="match status" value="1"/>
</dbReference>
<keyword evidence="4" id="KW-0285">Flavoprotein</keyword>
<evidence type="ECO:0000256" key="12">
    <source>
        <dbReference type="ARBA" id="ARBA00049645"/>
    </source>
</evidence>
<evidence type="ECO:0000256" key="11">
    <source>
        <dbReference type="ARBA" id="ARBA00038856"/>
    </source>
</evidence>
<sequence>MTTGSSQESPAEGYDHDVVVIGSGFGGSVAALRLAEKGYDVLVYEAGRRFADEDFATTNWDLKNALWAPALGWYGPQRLHKLPDVLILAGAGVGGGSLNYANVQYVPGEPFFTSGSWAGITDWQRELAPHYALAKRMLGTVEHYPYDGSAEQLMRKVSVRLGVPETFRTAPTGVFYGRPKSDGSIARGETVADPFFGGEGPARTSCTLCGNCMVGCRVGAKNSLTKNYLWLAERRGAVIEPMRTVTSVRPIDPADPTRGFEVTTERTGTALTPKERRTVTAGQVVFAAGAWGTQKLLHALKSRGELPELSPALGRLTRTNSEALDGALAVRVPDGAALTEGSAITTSLYVDEKTHVQNVRYGAGSNALMALVTVLAPGGKPLHKRVGFLLGRLARHPLIELRAMVPWRATERGVIALVMQSADNSLTVSAKRRMLGGIGLTSRQGDGEPNPDWLPQAHRAAEAMAEQLEEDTGVKALARGSWLELFGVPLTAHFLGGATIAANPANGVVDAYHRVWNYPGLHIVDGSTVSANLGVNPSLTITAQAERALSLWPTRGEADLRPAQGEPYVELTPELPAVPGGALTRS</sequence>
<feature type="domain" description="Rhodanese" evidence="17">
    <location>
        <begin position="18"/>
        <end position="59"/>
    </location>
</feature>
<dbReference type="Pfam" id="PF13450">
    <property type="entry name" value="NAD_binding_8"/>
    <property type="match status" value="1"/>
</dbReference>
<dbReference type="InterPro" id="IPR052542">
    <property type="entry name" value="Cholesterol_Oxidase"/>
</dbReference>
<evidence type="ECO:0000313" key="18">
    <source>
        <dbReference type="EMBL" id="GAA4154149.1"/>
    </source>
</evidence>
<evidence type="ECO:0000256" key="9">
    <source>
        <dbReference type="ARBA" id="ARBA00023221"/>
    </source>
</evidence>
<accession>A0ABP7ZD98</accession>
<comment type="caution">
    <text evidence="18">The sequence shown here is derived from an EMBL/GenBank/DDBJ whole genome shotgun (WGS) entry which is preliminary data.</text>
</comment>
<keyword evidence="3" id="KW-0153">Cholesterol metabolism</keyword>
<organism evidence="18 19">
    <name type="scientific">Gryllotalpicola daejeonensis</name>
    <dbReference type="NCBI Taxonomy" id="993087"/>
    <lineage>
        <taxon>Bacteria</taxon>
        <taxon>Bacillati</taxon>
        <taxon>Actinomycetota</taxon>
        <taxon>Actinomycetes</taxon>
        <taxon>Micrococcales</taxon>
        <taxon>Microbacteriaceae</taxon>
        <taxon>Gryllotalpicola</taxon>
    </lineage>
</organism>
<dbReference type="Pfam" id="PF00732">
    <property type="entry name" value="GMC_oxred_N"/>
    <property type="match status" value="1"/>
</dbReference>
<evidence type="ECO:0000259" key="17">
    <source>
        <dbReference type="PROSITE" id="PS50206"/>
    </source>
</evidence>
<evidence type="ECO:0000256" key="8">
    <source>
        <dbReference type="ARBA" id="ARBA00023166"/>
    </source>
</evidence>
<dbReference type="InterPro" id="IPR000172">
    <property type="entry name" value="GMC_OxRdtase_N"/>
</dbReference>
<feature type="region of interest" description="Disordered" evidence="16">
    <location>
        <begin position="249"/>
        <end position="268"/>
    </location>
</feature>
<protein>
    <recommendedName>
        <fullName evidence="14">Cholesterol oxidase</fullName>
        <ecNumber evidence="13">1.1.3.6</ecNumber>
        <ecNumber evidence="11">5.3.3.1</ecNumber>
    </recommendedName>
    <alternativeName>
        <fullName evidence="15">Cholesterol isomerase</fullName>
    </alternativeName>
</protein>
<dbReference type="EMBL" id="BAABBV010000001">
    <property type="protein sequence ID" value="GAA4154149.1"/>
    <property type="molecule type" value="Genomic_DNA"/>
</dbReference>
<evidence type="ECO:0000256" key="13">
    <source>
        <dbReference type="ARBA" id="ARBA00049723"/>
    </source>
</evidence>
<dbReference type="PANTHER" id="PTHR47470">
    <property type="entry name" value="CHOLESTEROL OXIDASE"/>
    <property type="match status" value="1"/>
</dbReference>
<dbReference type="PANTHER" id="PTHR47470:SF1">
    <property type="entry name" value="FAD-DEPENDENT OXIDOREDUCTASE 2 FAD BINDING DOMAIN-CONTAINING PROTEIN"/>
    <property type="match status" value="1"/>
</dbReference>
<evidence type="ECO:0000256" key="15">
    <source>
        <dbReference type="ARBA" id="ARBA00049778"/>
    </source>
</evidence>